<evidence type="ECO:0000313" key="3">
    <source>
        <dbReference type="EMBL" id="XCC97648.1"/>
    </source>
</evidence>
<dbReference type="CDD" id="cd00616">
    <property type="entry name" value="AHBA_syn"/>
    <property type="match status" value="1"/>
</dbReference>
<organism evidence="3">
    <name type="scientific">Alloyangia sp. H15</name>
    <dbReference type="NCBI Taxonomy" id="3029062"/>
    <lineage>
        <taxon>Bacteria</taxon>
        <taxon>Pseudomonadati</taxon>
        <taxon>Pseudomonadota</taxon>
        <taxon>Alphaproteobacteria</taxon>
        <taxon>Rhodobacterales</taxon>
        <taxon>Roseobacteraceae</taxon>
        <taxon>Alloyangia</taxon>
    </lineage>
</organism>
<dbReference type="Gene3D" id="3.40.640.10">
    <property type="entry name" value="Type I PLP-dependent aspartate aminotransferase-like (Major domain)"/>
    <property type="match status" value="1"/>
</dbReference>
<accession>A0AAU8AS98</accession>
<keyword evidence="3" id="KW-0808">Transferase</keyword>
<dbReference type="InterPro" id="IPR015422">
    <property type="entry name" value="PyrdxlP-dep_Trfase_small"/>
</dbReference>
<proteinExistence type="inferred from homology"/>
<keyword evidence="3" id="KW-0614">Plasmid</keyword>
<dbReference type="AlphaFoldDB" id="A0AAU8AS98"/>
<dbReference type="Gene3D" id="3.90.1150.10">
    <property type="entry name" value="Aspartate Aminotransferase, domain 1"/>
    <property type="match status" value="1"/>
</dbReference>
<keyword evidence="3" id="KW-0032">Aminotransferase</keyword>
<dbReference type="PANTHER" id="PTHR30244">
    <property type="entry name" value="TRANSAMINASE"/>
    <property type="match status" value="1"/>
</dbReference>
<dbReference type="GO" id="GO:0008483">
    <property type="term" value="F:transaminase activity"/>
    <property type="evidence" value="ECO:0007669"/>
    <property type="project" value="UniProtKB-KW"/>
</dbReference>
<dbReference type="EC" id="2.6.1.-" evidence="3"/>
<dbReference type="EMBL" id="CP123389">
    <property type="protein sequence ID" value="XCC97648.1"/>
    <property type="molecule type" value="Genomic_DNA"/>
</dbReference>
<gene>
    <name evidence="3" type="ORF">PVT71_27480</name>
</gene>
<dbReference type="InterPro" id="IPR000653">
    <property type="entry name" value="DegT/StrS_aminotransferase"/>
</dbReference>
<dbReference type="GO" id="GO:0000271">
    <property type="term" value="P:polysaccharide biosynthetic process"/>
    <property type="evidence" value="ECO:0007669"/>
    <property type="project" value="TreeGrafter"/>
</dbReference>
<evidence type="ECO:0000256" key="1">
    <source>
        <dbReference type="ARBA" id="ARBA00037999"/>
    </source>
</evidence>
<dbReference type="InterPro" id="IPR015424">
    <property type="entry name" value="PyrdxlP-dep_Trfase"/>
</dbReference>
<dbReference type="SUPFAM" id="SSF53383">
    <property type="entry name" value="PLP-dependent transferases"/>
    <property type="match status" value="1"/>
</dbReference>
<geneLocation type="plasmid" evidence="3">
    <name>unnamed4</name>
</geneLocation>
<dbReference type="Pfam" id="PF01041">
    <property type="entry name" value="DegT_DnrJ_EryC1"/>
    <property type="match status" value="1"/>
</dbReference>
<evidence type="ECO:0000256" key="2">
    <source>
        <dbReference type="RuleBase" id="RU004508"/>
    </source>
</evidence>
<dbReference type="PANTHER" id="PTHR30244:SF34">
    <property type="entry name" value="DTDP-4-AMINO-4,6-DIDEOXYGALACTOSE TRANSAMINASE"/>
    <property type="match status" value="1"/>
</dbReference>
<reference evidence="3" key="1">
    <citation type="submission" date="2023-02" db="EMBL/GenBank/DDBJ databases">
        <title>Description and genomic characterization of Salipiger bruguierae sp. nov., isolated from the sediment of mangrove plant Bruguiera sexangula.</title>
        <authorList>
            <person name="Long M."/>
        </authorList>
    </citation>
    <scope>NUCLEOTIDE SEQUENCE</scope>
    <source>
        <strain evidence="3">H15</strain>
        <plasmid evidence="3">unnamed4</plasmid>
    </source>
</reference>
<keyword evidence="2" id="KW-0663">Pyridoxal phosphate</keyword>
<name>A0AAU8AS98_9RHOB</name>
<sequence>MPRVGLSELFALGRVITNGQLLRYPRGAKGYTHRFETRLAEMTGASHVLTVNSGTNALITALAAAGIGPGDEVLVPAYTWMATAIAPLAVGAVPVLVDIDETLTMDPLDIERRLSPYTKAIIPVHMLNLVCNMDAIMEIARRNELIVIEDAAQAVGVSYKERRTGSIGHLGAYSFNHFKNITSGEGGAVLTSDRGYFERARMYHDPGSFMRGHGEASEPLFAGLNFRVSELTGAVLWAQLAKLDPFLRRLRRRHPIVARTFADLPNCRLSPHNDPENAVALSVIFDDPEEARVFGRTRGAERLLDTDRHVFVNWEAVLSKRAFHPKMNPHAWANREITYLPDDYARTLEILSRTCRVSLGAQYPLPVMQWQKRSLRNAASRAGAVGAAVPA</sequence>
<dbReference type="GO" id="GO:0030170">
    <property type="term" value="F:pyridoxal phosphate binding"/>
    <property type="evidence" value="ECO:0007669"/>
    <property type="project" value="TreeGrafter"/>
</dbReference>
<dbReference type="InterPro" id="IPR015421">
    <property type="entry name" value="PyrdxlP-dep_Trfase_major"/>
</dbReference>
<protein>
    <submittedName>
        <fullName evidence="3">DegT/DnrJ/EryC1/StrS family aminotransferase</fullName>
        <ecNumber evidence="3">2.6.1.-</ecNumber>
    </submittedName>
</protein>
<dbReference type="RefSeq" id="WP_353476538.1">
    <property type="nucleotide sequence ID" value="NZ_CP123389.1"/>
</dbReference>
<comment type="similarity">
    <text evidence="1 2">Belongs to the DegT/DnrJ/EryC1 family.</text>
</comment>